<dbReference type="Pfam" id="PF10545">
    <property type="entry name" value="MADF_DNA_bdg"/>
    <property type="match status" value="1"/>
</dbReference>
<protein>
    <recommendedName>
        <fullName evidence="3">MADF domain-containing protein</fullName>
    </recommendedName>
</protein>
<proteinExistence type="predicted"/>
<keyword evidence="5" id="KW-1185">Reference proteome</keyword>
<feature type="domain" description="MADF" evidence="3">
    <location>
        <begin position="13"/>
        <end position="111"/>
    </location>
</feature>
<dbReference type="EMBL" id="CAVLGL010000115">
    <property type="protein sequence ID" value="CAK1599411.1"/>
    <property type="molecule type" value="Genomic_DNA"/>
</dbReference>
<evidence type="ECO:0000313" key="5">
    <source>
        <dbReference type="Proteomes" id="UP001314205"/>
    </source>
</evidence>
<dbReference type="PANTHER" id="PTHR21505">
    <property type="entry name" value="MADF DOMAIN-CONTAINING PROTEIN-RELATED"/>
    <property type="match status" value="1"/>
</dbReference>
<feature type="compositionally biased region" description="Low complexity" evidence="2">
    <location>
        <begin position="146"/>
        <end position="161"/>
    </location>
</feature>
<dbReference type="SMART" id="SM00595">
    <property type="entry name" value="MADF"/>
    <property type="match status" value="1"/>
</dbReference>
<dbReference type="AlphaFoldDB" id="A0AAV1LVA9"/>
<dbReference type="PROSITE" id="PS51029">
    <property type="entry name" value="MADF"/>
    <property type="match status" value="1"/>
</dbReference>
<dbReference type="InterPro" id="IPR006578">
    <property type="entry name" value="MADF-dom"/>
</dbReference>
<name>A0AAV1LVA9_9NEOP</name>
<evidence type="ECO:0000256" key="2">
    <source>
        <dbReference type="SAM" id="MobiDB-lite"/>
    </source>
</evidence>
<comment type="caution">
    <text evidence="4">The sequence shown here is derived from an EMBL/GenBank/DDBJ whole genome shotgun (WGS) entry which is preliminary data.</text>
</comment>
<dbReference type="Proteomes" id="UP001314205">
    <property type="component" value="Unassembled WGS sequence"/>
</dbReference>
<dbReference type="PANTHER" id="PTHR21505:SF8">
    <property type="entry name" value="DPT-YFP REPRESSOR BY OVEREXPRESSION, ISOFORM D-RELATED"/>
    <property type="match status" value="1"/>
</dbReference>
<evidence type="ECO:0000256" key="1">
    <source>
        <dbReference type="SAM" id="Coils"/>
    </source>
</evidence>
<accession>A0AAV1LVA9</accession>
<reference evidence="4 5" key="1">
    <citation type="submission" date="2023-11" db="EMBL/GenBank/DDBJ databases">
        <authorList>
            <person name="Hedman E."/>
            <person name="Englund M."/>
            <person name="Stromberg M."/>
            <person name="Nyberg Akerstrom W."/>
            <person name="Nylinder S."/>
            <person name="Jareborg N."/>
            <person name="Kallberg Y."/>
            <person name="Kronander E."/>
        </authorList>
    </citation>
    <scope>NUCLEOTIDE SEQUENCE [LARGE SCALE GENOMIC DNA]</scope>
</reference>
<evidence type="ECO:0000313" key="4">
    <source>
        <dbReference type="EMBL" id="CAK1599411.1"/>
    </source>
</evidence>
<sequence length="372" mass="42478">MMSSRKRNAILEEFIEIYKSEPCIWRLKDKEYHDRNKRAAAYEKLIIKLIELEPNATKEDVVKKINALRSKVRREKRKVEESTKLGASGDEIYKPSLWYYDMFEFLGDQDIPRTSQSNIDEADQIEEIADTRDSNETSDTVTPENINIAQNSSSQEQQQESAAKRPISSRPGKKNNEPEKLTNEVLTSIRDHFKRPAASPPPQEDRYDLLGKSIALKLRAMEKRQRLIVEKLINDTLFEGEMGNLTTESYQNRNIPHYHRGLYINSPSPTSISSTSPYHTQSPSPSLMQQFQYTLFNANSPQNPSLIQLPSTGDAINNPPAVVQLSIPEKTDSSQDLFHSTPSAMNNSTNVQFTLEEDSVTASTYYSNFEYN</sequence>
<organism evidence="4 5">
    <name type="scientific">Parnassius mnemosyne</name>
    <name type="common">clouded apollo</name>
    <dbReference type="NCBI Taxonomy" id="213953"/>
    <lineage>
        <taxon>Eukaryota</taxon>
        <taxon>Metazoa</taxon>
        <taxon>Ecdysozoa</taxon>
        <taxon>Arthropoda</taxon>
        <taxon>Hexapoda</taxon>
        <taxon>Insecta</taxon>
        <taxon>Pterygota</taxon>
        <taxon>Neoptera</taxon>
        <taxon>Endopterygota</taxon>
        <taxon>Lepidoptera</taxon>
        <taxon>Glossata</taxon>
        <taxon>Ditrysia</taxon>
        <taxon>Papilionoidea</taxon>
        <taxon>Papilionidae</taxon>
        <taxon>Parnassiinae</taxon>
        <taxon>Parnassini</taxon>
        <taxon>Parnassius</taxon>
        <taxon>Driopa</taxon>
    </lineage>
</organism>
<gene>
    <name evidence="4" type="ORF">PARMNEM_LOCUS18290</name>
</gene>
<feature type="region of interest" description="Disordered" evidence="2">
    <location>
        <begin position="146"/>
        <end position="181"/>
    </location>
</feature>
<feature type="coiled-coil region" evidence="1">
    <location>
        <begin position="58"/>
        <end position="85"/>
    </location>
</feature>
<evidence type="ECO:0000259" key="3">
    <source>
        <dbReference type="PROSITE" id="PS51029"/>
    </source>
</evidence>
<keyword evidence="1" id="KW-0175">Coiled coil</keyword>